<dbReference type="EMBL" id="JAIVGD010000028">
    <property type="protein sequence ID" value="KAH0737028.1"/>
    <property type="molecule type" value="Genomic_DNA"/>
</dbReference>
<protein>
    <submittedName>
        <fullName evidence="1">Uncharacterized protein</fullName>
    </submittedName>
</protein>
<evidence type="ECO:0000313" key="2">
    <source>
        <dbReference type="Proteomes" id="UP000826656"/>
    </source>
</evidence>
<dbReference type="PANTHER" id="PTHR33544:SF3">
    <property type="entry name" value="60S RIBOSOMAL PROTEIN L36"/>
    <property type="match status" value="1"/>
</dbReference>
<proteinExistence type="predicted"/>
<sequence>MAQQDEGWPLGLQPLHVRNHGFNGSISFNTLITVSPSSSSHSSSDLDTEK</sequence>
<gene>
    <name evidence="1" type="ORF">KY290_035733</name>
</gene>
<dbReference type="InterPro" id="IPR040344">
    <property type="entry name" value="At3g17950-like"/>
</dbReference>
<evidence type="ECO:0000313" key="1">
    <source>
        <dbReference type="EMBL" id="KAH0737028.1"/>
    </source>
</evidence>
<keyword evidence="2" id="KW-1185">Reference proteome</keyword>
<accession>A0ABQ7TSL6</accession>
<dbReference type="Proteomes" id="UP000826656">
    <property type="component" value="Unassembled WGS sequence"/>
</dbReference>
<dbReference type="PANTHER" id="PTHR33544">
    <property type="entry name" value="DUF4005 DOMAIN-CONTAINING PROTEIN-RELATED"/>
    <property type="match status" value="1"/>
</dbReference>
<comment type="caution">
    <text evidence="1">The sequence shown here is derived from an EMBL/GenBank/DDBJ whole genome shotgun (WGS) entry which is preliminary data.</text>
</comment>
<organism evidence="1 2">
    <name type="scientific">Solanum tuberosum</name>
    <name type="common">Potato</name>
    <dbReference type="NCBI Taxonomy" id="4113"/>
    <lineage>
        <taxon>Eukaryota</taxon>
        <taxon>Viridiplantae</taxon>
        <taxon>Streptophyta</taxon>
        <taxon>Embryophyta</taxon>
        <taxon>Tracheophyta</taxon>
        <taxon>Spermatophyta</taxon>
        <taxon>Magnoliopsida</taxon>
        <taxon>eudicotyledons</taxon>
        <taxon>Gunneridae</taxon>
        <taxon>Pentapetalae</taxon>
        <taxon>asterids</taxon>
        <taxon>lamiids</taxon>
        <taxon>Solanales</taxon>
        <taxon>Solanaceae</taxon>
        <taxon>Solanoideae</taxon>
        <taxon>Solaneae</taxon>
        <taxon>Solanum</taxon>
    </lineage>
</organism>
<reference evidence="1 2" key="1">
    <citation type="journal article" date="2021" name="bioRxiv">
        <title>Chromosome-scale and haplotype-resolved genome assembly of a tetraploid potato cultivar.</title>
        <authorList>
            <person name="Sun H."/>
            <person name="Jiao W.-B."/>
            <person name="Krause K."/>
            <person name="Campoy J.A."/>
            <person name="Goel M."/>
            <person name="Folz-Donahue K."/>
            <person name="Kukat C."/>
            <person name="Huettel B."/>
            <person name="Schneeberger K."/>
        </authorList>
    </citation>
    <scope>NUCLEOTIDE SEQUENCE [LARGE SCALE GENOMIC DNA]</scope>
    <source>
        <strain evidence="1">SolTubOtavaFocal</strain>
        <tissue evidence="1">Leaves</tissue>
    </source>
</reference>
<name>A0ABQ7TSL6_SOLTU</name>